<sequence>MYEHSSCSQGLFQARAILPSTPQAVKGLKVDVRSRGRDKKAPKSPDFANRTFDLPTFDTFQLAKNSPLPVLLPSQKTQQTETQRHS</sequence>
<dbReference type="AlphaFoldDB" id="A0A2S7U2P3"/>
<comment type="caution">
    <text evidence="1">The sequence shown here is derived from an EMBL/GenBank/DDBJ whole genome shotgun (WGS) entry which is preliminary data.</text>
</comment>
<evidence type="ECO:0000313" key="2">
    <source>
        <dbReference type="Proteomes" id="UP000239907"/>
    </source>
</evidence>
<keyword evidence="2" id="KW-1185">Reference proteome</keyword>
<dbReference type="EMBL" id="MQWA01000001">
    <property type="protein sequence ID" value="PQJ28622.1"/>
    <property type="molecule type" value="Genomic_DNA"/>
</dbReference>
<accession>A0A2S7U2P3</accession>
<gene>
    <name evidence="1" type="ORF">BSZ32_08975</name>
</gene>
<protein>
    <submittedName>
        <fullName evidence="1">Uncharacterized protein</fullName>
    </submittedName>
</protein>
<name>A0A2S7U2P3_9BACT</name>
<reference evidence="1 2" key="1">
    <citation type="submission" date="2016-12" db="EMBL/GenBank/DDBJ databases">
        <title>Study of bacterial adaptation to deep sea.</title>
        <authorList>
            <person name="Song J."/>
            <person name="Yoshizawa S."/>
            <person name="Kogure K."/>
        </authorList>
    </citation>
    <scope>NUCLEOTIDE SEQUENCE [LARGE SCALE GENOMIC DNA]</scope>
    <source>
        <strain evidence="1 2">SAORIC-165</strain>
    </source>
</reference>
<evidence type="ECO:0000313" key="1">
    <source>
        <dbReference type="EMBL" id="PQJ28622.1"/>
    </source>
</evidence>
<organism evidence="1 2">
    <name type="scientific">Rubritalea profundi</name>
    <dbReference type="NCBI Taxonomy" id="1658618"/>
    <lineage>
        <taxon>Bacteria</taxon>
        <taxon>Pseudomonadati</taxon>
        <taxon>Verrucomicrobiota</taxon>
        <taxon>Verrucomicrobiia</taxon>
        <taxon>Verrucomicrobiales</taxon>
        <taxon>Rubritaleaceae</taxon>
        <taxon>Rubritalea</taxon>
    </lineage>
</organism>
<dbReference type="Proteomes" id="UP000239907">
    <property type="component" value="Unassembled WGS sequence"/>
</dbReference>
<proteinExistence type="predicted"/>